<keyword evidence="3" id="KW-1185">Reference proteome</keyword>
<proteinExistence type="predicted"/>
<feature type="compositionally biased region" description="Low complexity" evidence="1">
    <location>
        <begin position="212"/>
        <end position="223"/>
    </location>
</feature>
<evidence type="ECO:0000313" key="3">
    <source>
        <dbReference type="Proteomes" id="UP000829291"/>
    </source>
</evidence>
<feature type="compositionally biased region" description="Polar residues" evidence="1">
    <location>
        <begin position="299"/>
        <end position="311"/>
    </location>
</feature>
<dbReference type="GeneID" id="107221579"/>
<gene>
    <name evidence="4" type="primary">LOC107221579</name>
</gene>
<keyword evidence="2" id="KW-0732">Signal</keyword>
<name>A0ABM3FYT3_NEOLC</name>
<feature type="chain" id="PRO_5045510813" evidence="2">
    <location>
        <begin position="18"/>
        <end position="488"/>
    </location>
</feature>
<feature type="region of interest" description="Disordered" evidence="1">
    <location>
        <begin position="36"/>
        <end position="58"/>
    </location>
</feature>
<evidence type="ECO:0000256" key="2">
    <source>
        <dbReference type="SAM" id="SignalP"/>
    </source>
</evidence>
<evidence type="ECO:0000256" key="1">
    <source>
        <dbReference type="SAM" id="MobiDB-lite"/>
    </source>
</evidence>
<feature type="compositionally biased region" description="Polar residues" evidence="1">
    <location>
        <begin position="40"/>
        <end position="49"/>
    </location>
</feature>
<accession>A0ABM3FYT3</accession>
<protein>
    <submittedName>
        <fullName evidence="4">Uncharacterized protein LOC107221579 isoform X2</fullName>
    </submittedName>
</protein>
<dbReference type="Proteomes" id="UP000829291">
    <property type="component" value="Chromosome 4"/>
</dbReference>
<feature type="compositionally biased region" description="Basic and acidic residues" evidence="1">
    <location>
        <begin position="335"/>
        <end position="367"/>
    </location>
</feature>
<feature type="region of interest" description="Disordered" evidence="1">
    <location>
        <begin position="201"/>
        <end position="370"/>
    </location>
</feature>
<feature type="compositionally biased region" description="Basic and acidic residues" evidence="1">
    <location>
        <begin position="275"/>
        <end position="287"/>
    </location>
</feature>
<sequence length="488" mass="51799">MQLVAFILLGCCVVAHSVPLSDSLAVEKVPDSEAKRSFTESEGAQLSESRITRTKRSGGGSGGFLAGIGSAILGKVAEASSGASTGSSDGSGKSHQYESVEYGPPVHDYDEKNFDVWSFKKAILNTLFQALKAIGGGVIALKGKLIKGGGIVVSAKGNIISAKGEAITSLGRHIAASAVLTPPKPVQHYHYEPPAHVPVSGHDSYAGPPPSAYGHHGGYAAHASPDSSYGHTAYASPSDDADNPGLVIVKPAEDPGVLPASDQDEESSPYPVYKPESEHHHHHHEVELITPRHPPLSALSESFGGNQKDSGSGSGIDNLISQISSASSSSSQSNKHREEHREEHHEEESDHHHHRHNQEDEHADPPKLDFSSLALPAQFGRPHFGKSPFDFGMAPFGAGHEGLDDGFVMMMFPKPVVEVPVLHSHGPRSYLPPSKNYIHEEFGSLRGGPLNYGPLTKRSGVGMASKIGEIRIVPSIGYMLKGSRAFRG</sequence>
<organism evidence="3 4">
    <name type="scientific">Neodiprion lecontei</name>
    <name type="common">Redheaded pine sawfly</name>
    <dbReference type="NCBI Taxonomy" id="441921"/>
    <lineage>
        <taxon>Eukaryota</taxon>
        <taxon>Metazoa</taxon>
        <taxon>Ecdysozoa</taxon>
        <taxon>Arthropoda</taxon>
        <taxon>Hexapoda</taxon>
        <taxon>Insecta</taxon>
        <taxon>Pterygota</taxon>
        <taxon>Neoptera</taxon>
        <taxon>Endopterygota</taxon>
        <taxon>Hymenoptera</taxon>
        <taxon>Tenthredinoidea</taxon>
        <taxon>Diprionidae</taxon>
        <taxon>Diprioninae</taxon>
        <taxon>Neodiprion</taxon>
    </lineage>
</organism>
<feature type="signal peptide" evidence="2">
    <location>
        <begin position="1"/>
        <end position="17"/>
    </location>
</feature>
<dbReference type="RefSeq" id="XP_046593174.1">
    <property type="nucleotide sequence ID" value="XM_046737218.1"/>
</dbReference>
<reference evidence="4" key="1">
    <citation type="submission" date="2025-08" db="UniProtKB">
        <authorList>
            <consortium name="RefSeq"/>
        </authorList>
    </citation>
    <scope>IDENTIFICATION</scope>
    <source>
        <tissue evidence="4">Thorax and Abdomen</tissue>
    </source>
</reference>
<feature type="compositionally biased region" description="Low complexity" evidence="1">
    <location>
        <begin position="320"/>
        <end position="333"/>
    </location>
</feature>
<evidence type="ECO:0000313" key="4">
    <source>
        <dbReference type="RefSeq" id="XP_046593174.1"/>
    </source>
</evidence>